<dbReference type="EC" id="4.1.99.3" evidence="7"/>
<keyword evidence="3 5" id="KW-0285">Flavoprotein</keyword>
<dbReference type="InterPro" id="IPR006050">
    <property type="entry name" value="DNA_photolyase_N"/>
</dbReference>
<evidence type="ECO:0000259" key="6">
    <source>
        <dbReference type="PROSITE" id="PS51645"/>
    </source>
</evidence>
<dbReference type="PRINTS" id="PR00147">
    <property type="entry name" value="DNAPHOTLYASE"/>
</dbReference>
<evidence type="ECO:0000256" key="4">
    <source>
        <dbReference type="ARBA" id="ARBA00022827"/>
    </source>
</evidence>
<gene>
    <name evidence="7" type="ORF">QTP81_09685</name>
</gene>
<dbReference type="Pfam" id="PF03441">
    <property type="entry name" value="FAD_binding_7"/>
    <property type="match status" value="1"/>
</dbReference>
<dbReference type="Gene3D" id="3.40.50.620">
    <property type="entry name" value="HUPs"/>
    <property type="match status" value="1"/>
</dbReference>
<dbReference type="InterPro" id="IPR005101">
    <property type="entry name" value="Cryptochr/Photolyase_FAD-bd"/>
</dbReference>
<comment type="cofactor">
    <cofactor evidence="2">
        <name>FAD</name>
        <dbReference type="ChEBI" id="CHEBI:57692"/>
    </cofactor>
</comment>
<dbReference type="InterPro" id="IPR014729">
    <property type="entry name" value="Rossmann-like_a/b/a_fold"/>
</dbReference>
<comment type="caution">
    <text evidence="7">The sequence shown here is derived from an EMBL/GenBank/DDBJ whole genome shotgun (WGS) entry which is preliminary data.</text>
</comment>
<feature type="domain" description="Photolyase/cryptochrome alpha/beta" evidence="6">
    <location>
        <begin position="4"/>
        <end position="134"/>
    </location>
</feature>
<organism evidence="7 8">
    <name type="scientific">Alteromonas arenosi</name>
    <dbReference type="NCBI Taxonomy" id="3055817"/>
    <lineage>
        <taxon>Bacteria</taxon>
        <taxon>Pseudomonadati</taxon>
        <taxon>Pseudomonadota</taxon>
        <taxon>Gammaproteobacteria</taxon>
        <taxon>Alteromonadales</taxon>
        <taxon>Alteromonadaceae</taxon>
        <taxon>Alteromonas/Salinimonas group</taxon>
        <taxon>Alteromonas</taxon>
    </lineage>
</organism>
<proteinExistence type="inferred from homology"/>
<comment type="similarity">
    <text evidence="5">Belongs to the DNA photolyase family.</text>
</comment>
<dbReference type="PANTHER" id="PTHR11455:SF9">
    <property type="entry name" value="CRYPTOCHROME CIRCADIAN CLOCK 5 ISOFORM X1"/>
    <property type="match status" value="1"/>
</dbReference>
<evidence type="ECO:0000256" key="2">
    <source>
        <dbReference type="ARBA" id="ARBA00001974"/>
    </source>
</evidence>
<keyword evidence="8" id="KW-1185">Reference proteome</keyword>
<sequence length="508" mass="58596">MSKSIQIVWFKRDLRLRDHAPLAEASCRNEPTVLLYIIEPMLINDPHFDIRHWRFITQSITDLNEQLSAKGACITLVIGNAEQAFASIAKQFTIARVLSYEEVGLDNTYQRDKRLKAWFNGHGIDWLEFANGGVTRGLNNRRNWKQQWHDYLRRPVDDPALEALQVIEPESLGTPLSLSNAVKVHHLDDTTDIISSLNALTAPAQTFQPGGEKRAWYTLNHFLAERGIRYAQQISSPSLARKSCSRLSPYLAWGNITPRQVLNRLNSKKSDSDWRRTVKAFSSRIQWRSHFIQKFESECSMEISPVNKAYENYPYAGALDAEPKVTAWQRGETGFPLIDACIRAVIATGYLNFRMRAMLVSFLTHHLNVDWRKGVVFLGRQFLDFEPGIHYPQFQMQASVTGTNTIRLYNPLKQALDHDKDGRFTRKWVPELAEVPDDLIHSPWKLSAMEQRLYGVELGRDYPLPIIDIEQASREARDRLWSFRERDDVKREARRILSKHTIPGSPRT</sequence>
<dbReference type="EMBL" id="JAUCBP010000007">
    <property type="protein sequence ID" value="MDM7860866.1"/>
    <property type="molecule type" value="Genomic_DNA"/>
</dbReference>
<dbReference type="InterPro" id="IPR036134">
    <property type="entry name" value="Crypto/Photolyase_FAD-like_sf"/>
</dbReference>
<evidence type="ECO:0000313" key="8">
    <source>
        <dbReference type="Proteomes" id="UP001234343"/>
    </source>
</evidence>
<keyword evidence="5" id="KW-0157">Chromophore</keyword>
<evidence type="ECO:0000256" key="5">
    <source>
        <dbReference type="RuleBase" id="RU004182"/>
    </source>
</evidence>
<dbReference type="Proteomes" id="UP001234343">
    <property type="component" value="Unassembled WGS sequence"/>
</dbReference>
<keyword evidence="4 5" id="KW-0274">FAD</keyword>
<dbReference type="SUPFAM" id="SSF52425">
    <property type="entry name" value="Cryptochrome/photolyase, N-terminal domain"/>
    <property type="match status" value="1"/>
</dbReference>
<protein>
    <submittedName>
        <fullName evidence="7">Deoxyribodipyrimidine photo-lyase</fullName>
        <ecNumber evidence="7">4.1.99.3</ecNumber>
    </submittedName>
</protein>
<dbReference type="Gene3D" id="1.10.579.10">
    <property type="entry name" value="DNA Cyclobutane Dipyrimidine Photolyase, subunit A, domain 3"/>
    <property type="match status" value="1"/>
</dbReference>
<evidence type="ECO:0000256" key="1">
    <source>
        <dbReference type="ARBA" id="ARBA00001932"/>
    </source>
</evidence>
<comment type="cofactor">
    <cofactor evidence="1">
        <name>(6R)-5,10-methylene-5,6,7,8-tetrahydrofolate</name>
        <dbReference type="ChEBI" id="CHEBI:15636"/>
    </cofactor>
</comment>
<dbReference type="InterPro" id="IPR036155">
    <property type="entry name" value="Crypto/Photolyase_N_sf"/>
</dbReference>
<name>A0ABT7SXH1_9ALTE</name>
<dbReference type="PROSITE" id="PS51645">
    <property type="entry name" value="PHR_CRY_ALPHA_BETA"/>
    <property type="match status" value="1"/>
</dbReference>
<dbReference type="Pfam" id="PF00875">
    <property type="entry name" value="DNA_photolyase"/>
    <property type="match status" value="1"/>
</dbReference>
<dbReference type="RefSeq" id="WP_289365152.1">
    <property type="nucleotide sequence ID" value="NZ_JAUCBP010000007.1"/>
</dbReference>
<dbReference type="PANTHER" id="PTHR11455">
    <property type="entry name" value="CRYPTOCHROME"/>
    <property type="match status" value="1"/>
</dbReference>
<keyword evidence="7" id="KW-0456">Lyase</keyword>
<dbReference type="Gene3D" id="1.25.40.80">
    <property type="match status" value="1"/>
</dbReference>
<evidence type="ECO:0000256" key="3">
    <source>
        <dbReference type="ARBA" id="ARBA00022630"/>
    </source>
</evidence>
<evidence type="ECO:0000313" key="7">
    <source>
        <dbReference type="EMBL" id="MDM7860866.1"/>
    </source>
</evidence>
<accession>A0ABT7SXH1</accession>
<reference evidence="7 8" key="1">
    <citation type="submission" date="2023-06" db="EMBL/GenBank/DDBJ databases">
        <title>Alteromonas sp. ASW11-36 isolated from intertidal sand.</title>
        <authorList>
            <person name="Li Y."/>
        </authorList>
    </citation>
    <scope>NUCLEOTIDE SEQUENCE [LARGE SCALE GENOMIC DNA]</scope>
    <source>
        <strain evidence="7 8">ASW11-36</strain>
    </source>
</reference>
<dbReference type="SUPFAM" id="SSF48173">
    <property type="entry name" value="Cryptochrome/photolyase FAD-binding domain"/>
    <property type="match status" value="1"/>
</dbReference>
<dbReference type="InterPro" id="IPR002081">
    <property type="entry name" value="Cryptochrome/DNA_photolyase_1"/>
</dbReference>
<dbReference type="GO" id="GO:0003904">
    <property type="term" value="F:deoxyribodipyrimidine photo-lyase activity"/>
    <property type="evidence" value="ECO:0007669"/>
    <property type="project" value="UniProtKB-EC"/>
</dbReference>